<protein>
    <submittedName>
        <fullName evidence="1">Uncharacterized protein</fullName>
    </submittedName>
</protein>
<keyword evidence="2" id="KW-1185">Reference proteome</keyword>
<dbReference type="EMBL" id="JACHMN010000003">
    <property type="protein sequence ID" value="MBB5872610.1"/>
    <property type="molecule type" value="Genomic_DNA"/>
</dbReference>
<evidence type="ECO:0000313" key="2">
    <source>
        <dbReference type="Proteomes" id="UP000587527"/>
    </source>
</evidence>
<accession>A0A841C0W9</accession>
<name>A0A841C0W9_9ACTN</name>
<gene>
    <name evidence="1" type="ORF">F4553_006044</name>
</gene>
<organism evidence="1 2">
    <name type="scientific">Allocatelliglobosispora scoriae</name>
    <dbReference type="NCBI Taxonomy" id="643052"/>
    <lineage>
        <taxon>Bacteria</taxon>
        <taxon>Bacillati</taxon>
        <taxon>Actinomycetota</taxon>
        <taxon>Actinomycetes</taxon>
        <taxon>Micromonosporales</taxon>
        <taxon>Micromonosporaceae</taxon>
        <taxon>Allocatelliglobosispora</taxon>
    </lineage>
</organism>
<reference evidence="1 2" key="1">
    <citation type="submission" date="2020-08" db="EMBL/GenBank/DDBJ databases">
        <title>Sequencing the genomes of 1000 actinobacteria strains.</title>
        <authorList>
            <person name="Klenk H.-P."/>
        </authorList>
    </citation>
    <scope>NUCLEOTIDE SEQUENCE [LARGE SCALE GENOMIC DNA]</scope>
    <source>
        <strain evidence="1 2">DSM 45362</strain>
    </source>
</reference>
<evidence type="ECO:0000313" key="1">
    <source>
        <dbReference type="EMBL" id="MBB5872610.1"/>
    </source>
</evidence>
<dbReference type="AlphaFoldDB" id="A0A841C0W9"/>
<sequence>MSTAIDAIKEHARGALSFVEHAPGCRFVAEDVETDSTLVYAFETVTFELHLDWRERLAFLLVGRNIGGERPPGSYLHEGRIVRVHLHQVLSKLAPEGRSAVLRLTNGLSAVPSKPWPESLTRQITLYAEALHGSLDRLLAEGALVFPDQVSINRT</sequence>
<comment type="caution">
    <text evidence="1">The sequence shown here is derived from an EMBL/GenBank/DDBJ whole genome shotgun (WGS) entry which is preliminary data.</text>
</comment>
<dbReference type="RefSeq" id="WP_184842520.1">
    <property type="nucleotide sequence ID" value="NZ_JACHMN010000003.1"/>
</dbReference>
<dbReference type="Proteomes" id="UP000587527">
    <property type="component" value="Unassembled WGS sequence"/>
</dbReference>
<proteinExistence type="predicted"/>